<dbReference type="PANTHER" id="PTHR12143">
    <property type="entry name" value="PEPTIDE N-GLYCANASE PNGASE -RELATED"/>
    <property type="match status" value="1"/>
</dbReference>
<dbReference type="EC" id="3.2.1.-" evidence="6"/>
<evidence type="ECO:0000259" key="4">
    <source>
        <dbReference type="Pfam" id="PF07971"/>
    </source>
</evidence>
<keyword evidence="6" id="KW-0378">Hydrolase</keyword>
<dbReference type="NCBIfam" id="TIGR01180">
    <property type="entry name" value="aman2_put"/>
    <property type="match status" value="1"/>
</dbReference>
<evidence type="ECO:0000259" key="5">
    <source>
        <dbReference type="Pfam" id="PF17678"/>
    </source>
</evidence>
<feature type="chain" id="PRO_5037404816" evidence="2">
    <location>
        <begin position="25"/>
        <end position="1419"/>
    </location>
</feature>
<keyword evidence="6" id="KW-0326">Glycosidase</keyword>
<feature type="signal peptide" evidence="2">
    <location>
        <begin position="1"/>
        <end position="24"/>
    </location>
</feature>
<dbReference type="GO" id="GO:0006516">
    <property type="term" value="P:glycoprotein catabolic process"/>
    <property type="evidence" value="ECO:0007669"/>
    <property type="project" value="TreeGrafter"/>
</dbReference>
<dbReference type="Gene3D" id="1.20.1610.10">
    <property type="entry name" value="alpha-1,2-mannosidases domains"/>
    <property type="match status" value="1"/>
</dbReference>
<dbReference type="Pfam" id="PF07971">
    <property type="entry name" value="Glyco_hydro_92"/>
    <property type="match status" value="1"/>
</dbReference>
<dbReference type="InterPro" id="IPR008928">
    <property type="entry name" value="6-hairpin_glycosidase_sf"/>
</dbReference>
<feature type="domain" description="Glycosyl hydrolase family 92 N-terminal" evidence="5">
    <location>
        <begin position="106"/>
        <end position="335"/>
    </location>
</feature>
<evidence type="ECO:0000313" key="7">
    <source>
        <dbReference type="Proteomes" id="UP000675781"/>
    </source>
</evidence>
<proteinExistence type="predicted"/>
<dbReference type="SUPFAM" id="SSF81296">
    <property type="entry name" value="E set domains"/>
    <property type="match status" value="1"/>
</dbReference>
<dbReference type="Pfam" id="PF17678">
    <property type="entry name" value="Glyco_hydro_92N"/>
    <property type="match status" value="1"/>
</dbReference>
<dbReference type="InterPro" id="IPR002909">
    <property type="entry name" value="IPT_dom"/>
</dbReference>
<dbReference type="InterPro" id="IPR050883">
    <property type="entry name" value="PNGase"/>
</dbReference>
<dbReference type="GO" id="GO:0030246">
    <property type="term" value="F:carbohydrate binding"/>
    <property type="evidence" value="ECO:0007669"/>
    <property type="project" value="InterPro"/>
</dbReference>
<dbReference type="InterPro" id="IPR014718">
    <property type="entry name" value="GH-type_carb-bd"/>
</dbReference>
<dbReference type="GO" id="GO:0016798">
    <property type="term" value="F:hydrolase activity, acting on glycosyl bonds"/>
    <property type="evidence" value="ECO:0007669"/>
    <property type="project" value="UniProtKB-KW"/>
</dbReference>
<dbReference type="SUPFAM" id="SSF48208">
    <property type="entry name" value="Six-hairpin glycosidases"/>
    <property type="match status" value="1"/>
</dbReference>
<organism evidence="6 7">
    <name type="scientific">Actinospica durhamensis</name>
    <dbReference type="NCBI Taxonomy" id="1508375"/>
    <lineage>
        <taxon>Bacteria</taxon>
        <taxon>Bacillati</taxon>
        <taxon>Actinomycetota</taxon>
        <taxon>Actinomycetes</taxon>
        <taxon>Catenulisporales</taxon>
        <taxon>Actinospicaceae</taxon>
        <taxon>Actinospica</taxon>
    </lineage>
</organism>
<feature type="region of interest" description="Disordered" evidence="1">
    <location>
        <begin position="23"/>
        <end position="63"/>
    </location>
</feature>
<keyword evidence="2" id="KW-0732">Signal</keyword>
<accession>A0A941EUT8</accession>
<reference evidence="6" key="1">
    <citation type="submission" date="2021-04" db="EMBL/GenBank/DDBJ databases">
        <title>Genome based classification of Actinospica acidithermotolerans sp. nov., an actinobacterium isolated from an Indonesian hot spring.</title>
        <authorList>
            <person name="Kusuma A.B."/>
            <person name="Putra K.E."/>
            <person name="Nafisah S."/>
            <person name="Loh J."/>
            <person name="Nouioui I."/>
            <person name="Goodfellow M."/>
        </authorList>
    </citation>
    <scope>NUCLEOTIDE SEQUENCE</scope>
    <source>
        <strain evidence="6">CSCA 57</strain>
    </source>
</reference>
<keyword evidence="7" id="KW-1185">Reference proteome</keyword>
<dbReference type="PANTHER" id="PTHR12143:SF39">
    <property type="entry name" value="SECRETED PROTEIN"/>
    <property type="match status" value="1"/>
</dbReference>
<dbReference type="GO" id="GO:0005975">
    <property type="term" value="P:carbohydrate metabolic process"/>
    <property type="evidence" value="ECO:0007669"/>
    <property type="project" value="InterPro"/>
</dbReference>
<evidence type="ECO:0000256" key="1">
    <source>
        <dbReference type="SAM" id="MobiDB-lite"/>
    </source>
</evidence>
<evidence type="ECO:0000313" key="6">
    <source>
        <dbReference type="EMBL" id="MBR7836797.1"/>
    </source>
</evidence>
<name>A0A941EUT8_9ACTN</name>
<dbReference type="Gene3D" id="1.20.1050.60">
    <property type="entry name" value="alpha-1,2-mannosidase"/>
    <property type="match status" value="1"/>
</dbReference>
<dbReference type="InterPro" id="IPR012939">
    <property type="entry name" value="Glyco_hydro_92"/>
</dbReference>
<dbReference type="Gene3D" id="2.70.98.10">
    <property type="match status" value="1"/>
</dbReference>
<gene>
    <name evidence="6" type="ORF">KDL01_26185</name>
</gene>
<protein>
    <submittedName>
        <fullName evidence="6">GH92 family glycosyl hydrolase</fullName>
        <ecNumber evidence="6">3.2.1.-</ecNumber>
    </submittedName>
</protein>
<feature type="domain" description="IPT/TIG" evidence="3">
    <location>
        <begin position="1126"/>
        <end position="1194"/>
    </location>
</feature>
<dbReference type="Proteomes" id="UP000675781">
    <property type="component" value="Unassembled WGS sequence"/>
</dbReference>
<evidence type="ECO:0000256" key="2">
    <source>
        <dbReference type="SAM" id="SignalP"/>
    </source>
</evidence>
<dbReference type="InterPro" id="IPR014756">
    <property type="entry name" value="Ig_E-set"/>
</dbReference>
<feature type="compositionally biased region" description="Low complexity" evidence="1">
    <location>
        <begin position="24"/>
        <end position="58"/>
    </location>
</feature>
<dbReference type="GO" id="GO:0000224">
    <property type="term" value="F:peptide-N4-(N-acetyl-beta-glucosaminyl)asparagine amidase activity"/>
    <property type="evidence" value="ECO:0007669"/>
    <property type="project" value="TreeGrafter"/>
</dbReference>
<dbReference type="InterPro" id="IPR005887">
    <property type="entry name" value="GH92_a_mannosidase_put"/>
</dbReference>
<dbReference type="Gene3D" id="3.30.2080.10">
    <property type="entry name" value="GH92 mannosidase domain"/>
    <property type="match status" value="1"/>
</dbReference>
<dbReference type="Gene3D" id="2.60.40.10">
    <property type="entry name" value="Immunoglobulins"/>
    <property type="match status" value="1"/>
</dbReference>
<comment type="caution">
    <text evidence="6">The sequence shown here is derived from an EMBL/GenBank/DDBJ whole genome shotgun (WGS) entry which is preliminary data.</text>
</comment>
<dbReference type="InterPro" id="IPR013783">
    <property type="entry name" value="Ig-like_fold"/>
</dbReference>
<evidence type="ECO:0000259" key="3">
    <source>
        <dbReference type="Pfam" id="PF01833"/>
    </source>
</evidence>
<dbReference type="EMBL" id="JAGSOG010000162">
    <property type="protein sequence ID" value="MBR7836797.1"/>
    <property type="molecule type" value="Genomic_DNA"/>
</dbReference>
<dbReference type="GO" id="GO:0005829">
    <property type="term" value="C:cytosol"/>
    <property type="evidence" value="ECO:0007669"/>
    <property type="project" value="TreeGrafter"/>
</dbReference>
<feature type="domain" description="Glycosyl hydrolase family 92" evidence="4">
    <location>
        <begin position="342"/>
        <end position="801"/>
    </location>
</feature>
<dbReference type="RefSeq" id="WP_212531270.1">
    <property type="nucleotide sequence ID" value="NZ_JAGSOG010000162.1"/>
</dbReference>
<sequence>MRRMPALIVATAASSLMLTGLAQASTPNPGSSATPSAGATASTSTSPSSNTAAAAKGSGKAGGTCAVTTTGRLSDCQKPLAASKLPAGAKNTGTLGQPVQDLASLVDARTWTTGGGNTFPGAESPYGMVQWSPDTLPNNNAGGGYGYTDTTLDGYSLTHVSGPGCGAAGDVPILPVVGALPAKTDPNEVTTPFTHTGEVAQAGYYSAQSGTAPNTVTSEFTATTHSSMGRFTFPSSTASGFDIKLQGSQNTDTADSAQIVGDDEISGSVTSGDFCGESVNDGQSQLYTLYFDIVFDQPFSTSQVITESGQTSPSAVYVSFDTTTDPVVQAKVGISYVSTADAQLNWQTENPGWNFGAVKAATQKTWDQLLGKIKVSGGTYAKTQEFYSLLYKDFIQPNVTSDVNGQFMGADEKVHTVAAGQKDQYGIYSGWDIYHSLAQLQAMLDPTAASDQAQSQVNYYAEDGVMQQWGYLQANDYVMVGDPEDSIIADYYAFGAQGFDTKQALADMVEEATTTNDARPGEGLEQKYGYLPEDGSYGCCNAHGVIATMLEDDTADLALSSFASSLGDTGDAAMLEQRANNWENTFDPGNGLLTARYENGQFESGITPTTQQNNEPDYVEGDAYEYLWDVPNDYPALFNLLGGDSKVIPELENYLSQPNGNGMYAEIANEFNLGEQYALYYAGDPAAAQNAVHTIETSVYLPGPSGLDNNDDLGAESSQFIWEELGLYPENPGSDTLLLSTPGFAHEQISLSDGKNIDITAPNAANEFYAAGLKINGRPDQQLSTSYSALSKGAQLDWTLSSKPTSWGTAAKDAPPSYSAGSDATVGYLANQTTDVAPGGSATLAVGADNATDKPQRVTVKITAPSGVTISPSSAAIEVPPHGTATADLKVTAGTDTTQNFYSAPVTVTTASTGATQALSQTILVTTPGSLLSTFDNVGISDSTDESAADFDGDGYSYSADALAADGFTAGQDTTVNGVSFSWPLPTDGNPDNTVAAGQAVTVNAAAGTQTLAFLGSATDGPVTEPITLHYSDGSTAQYWLGLSDWTLNGGNGTPSYGNTTTASMSYRDCPDCKNGQQAVGTDVFYTAVPVDASKTLTSVTLPNGAGSGQEHIFSLGTSTAAPTGPVVTSLSTTTAAAGQQVTIQGSGFGASQGSGYVEFGDNGTNWGAPGNSATFTVDSWSDTAITFTVPSPSGNTDQFHVWAGTPASVAVVDDAGAVSDSPELAITPSADPADYYDNIGITDDSATSCADYDGDGYSYSSEALATAGITPGGTVSADGLSYTWPDAASCANDNILAAGQTMLVEGTSGASKLGVLESSTNGSTSGPITVTYTDGTSVTETLSSSDWAGGPGTGETAVATMTYRNSDTDGSQDITMYVYATTIALDSSKTVASITLPDVSNSVGSNSSAMHIFAITTG</sequence>
<dbReference type="Pfam" id="PF01833">
    <property type="entry name" value="TIG"/>
    <property type="match status" value="1"/>
</dbReference>
<dbReference type="InterPro" id="IPR041371">
    <property type="entry name" value="GH92_N"/>
</dbReference>